<organism evidence="2 3">
    <name type="scientific">Bradyrhizobium zhanjiangense</name>
    <dbReference type="NCBI Taxonomy" id="1325107"/>
    <lineage>
        <taxon>Bacteria</taxon>
        <taxon>Pseudomonadati</taxon>
        <taxon>Pseudomonadota</taxon>
        <taxon>Alphaproteobacteria</taxon>
        <taxon>Hyphomicrobiales</taxon>
        <taxon>Nitrobacteraceae</taxon>
        <taxon>Bradyrhizobium</taxon>
    </lineage>
</organism>
<sequence>MMPEVCSRTRPLAPEMAFNELLPIVELCCISFTGWNWKGVLAEVFKDFTLAADKREAYASHEYDALEGGLEPEPGTPPTRTVLRDGW</sequence>
<name>A0ABY0D9R1_9BRAD</name>
<evidence type="ECO:0000313" key="3">
    <source>
        <dbReference type="Proteomes" id="UP000289946"/>
    </source>
</evidence>
<protein>
    <submittedName>
        <fullName evidence="2">Uncharacterized protein</fullName>
    </submittedName>
</protein>
<evidence type="ECO:0000256" key="1">
    <source>
        <dbReference type="SAM" id="MobiDB-lite"/>
    </source>
</evidence>
<keyword evidence="3" id="KW-1185">Reference proteome</keyword>
<comment type="caution">
    <text evidence="2">The sequence shown here is derived from an EMBL/GenBank/DDBJ whole genome shotgun (WGS) entry which is preliminary data.</text>
</comment>
<gene>
    <name evidence="2" type="ORF">EAS62_38855</name>
</gene>
<proteinExistence type="predicted"/>
<evidence type="ECO:0000313" key="2">
    <source>
        <dbReference type="EMBL" id="RXG85389.1"/>
    </source>
</evidence>
<dbReference type="EMBL" id="RDRA01000046">
    <property type="protein sequence ID" value="RXG85389.1"/>
    <property type="molecule type" value="Genomic_DNA"/>
</dbReference>
<dbReference type="Proteomes" id="UP000289946">
    <property type="component" value="Unassembled WGS sequence"/>
</dbReference>
<reference evidence="2 3" key="1">
    <citation type="submission" date="2018-10" db="EMBL/GenBank/DDBJ databases">
        <title>Bradyrhizobium sp. nov., isolated from effective nodules of peanut in China.</title>
        <authorList>
            <person name="Li Y."/>
        </authorList>
    </citation>
    <scope>NUCLEOTIDE SEQUENCE [LARGE SCALE GENOMIC DNA]</scope>
    <source>
        <strain evidence="2 3">CCBAU 51781</strain>
    </source>
</reference>
<accession>A0ABY0D9R1</accession>
<feature type="region of interest" description="Disordered" evidence="1">
    <location>
        <begin position="67"/>
        <end position="87"/>
    </location>
</feature>